<evidence type="ECO:0000256" key="1">
    <source>
        <dbReference type="SAM" id="Phobius"/>
    </source>
</evidence>
<feature type="transmembrane region" description="Helical" evidence="1">
    <location>
        <begin position="519"/>
        <end position="541"/>
    </location>
</feature>
<dbReference type="eggNOG" id="COG0577">
    <property type="taxonomic scope" value="Bacteria"/>
</dbReference>
<proteinExistence type="predicted"/>
<dbReference type="RefSeq" id="WP_013771051.1">
    <property type="nucleotide sequence ID" value="NC_015514.1"/>
</dbReference>
<feature type="transmembrane region" description="Helical" evidence="1">
    <location>
        <begin position="465"/>
        <end position="485"/>
    </location>
</feature>
<evidence type="ECO:0008006" key="4">
    <source>
        <dbReference type="Google" id="ProtNLM"/>
    </source>
</evidence>
<reference evidence="2 3" key="1">
    <citation type="submission" date="2011-04" db="EMBL/GenBank/DDBJ databases">
        <title>Complete sequence of Cellulomonas fimi ATCC 484.</title>
        <authorList>
            <consortium name="US DOE Joint Genome Institute"/>
            <person name="Lucas S."/>
            <person name="Han J."/>
            <person name="Lapidus A."/>
            <person name="Cheng J.-F."/>
            <person name="Goodwin L."/>
            <person name="Pitluck S."/>
            <person name="Peters L."/>
            <person name="Chertkov O."/>
            <person name="Detter J.C."/>
            <person name="Han C."/>
            <person name="Tapia R."/>
            <person name="Land M."/>
            <person name="Hauser L."/>
            <person name="Kyrpides N."/>
            <person name="Ivanova N."/>
            <person name="Ovchinnikova G."/>
            <person name="Pagani I."/>
            <person name="Mead D."/>
            <person name="Brumm P."/>
            <person name="Woyke T."/>
        </authorList>
    </citation>
    <scope>NUCLEOTIDE SEQUENCE [LARGE SCALE GENOMIC DNA]</scope>
    <source>
        <strain evidence="3">ATCC 484 / DSM 20113 / JCM 1341 / NBRC 15513 / NCIMB 8980 / NCTC 7547</strain>
    </source>
</reference>
<dbReference type="HOGENOM" id="CLU_013835_1_0_11"/>
<keyword evidence="1" id="KW-1133">Transmembrane helix</keyword>
<keyword evidence="3" id="KW-1185">Reference proteome</keyword>
<feature type="transmembrane region" description="Helical" evidence="1">
    <location>
        <begin position="433"/>
        <end position="453"/>
    </location>
</feature>
<protein>
    <recommendedName>
        <fullName evidence="4">ABC3 transporter permease protein domain-containing protein</fullName>
    </recommendedName>
</protein>
<evidence type="ECO:0000313" key="2">
    <source>
        <dbReference type="EMBL" id="AEE46025.1"/>
    </source>
</evidence>
<evidence type="ECO:0000313" key="3">
    <source>
        <dbReference type="Proteomes" id="UP000008460"/>
    </source>
</evidence>
<dbReference type="Proteomes" id="UP000008460">
    <property type="component" value="Chromosome"/>
</dbReference>
<feature type="transmembrane region" description="Helical" evidence="1">
    <location>
        <begin position="311"/>
        <end position="333"/>
    </location>
</feature>
<name>F4GZ35_CELFA</name>
<dbReference type="KEGG" id="cfi:Celf_1895"/>
<feature type="transmembrane region" description="Helical" evidence="1">
    <location>
        <begin position="354"/>
        <end position="381"/>
    </location>
</feature>
<feature type="transmembrane region" description="Helical" evidence="1">
    <location>
        <begin position="861"/>
        <end position="884"/>
    </location>
</feature>
<dbReference type="STRING" id="590998.Celf_1895"/>
<accession>F4GZ35</accession>
<feature type="transmembrane region" description="Helical" evidence="1">
    <location>
        <begin position="826"/>
        <end position="849"/>
    </location>
</feature>
<sequence>MSAAWRRARADLWPLLVTAAVVALMVGLTDAVPRLLVRQADAAVRAAVADADPAADVVVTSRYGAGTSDRTAGARDTTTGVDDVARRLDDTLPPSLRAVLGPPVASASGPDLRVSTPALPTGGLLRLAYLWAGEEPSVRWVQGGPPGGAGPDLTVPVGLSRAVAETLGAQAGDILEARTADGGVVSVLVTGVFEAADPGDRTWTALPEILQPRAYGTSTRTTVVGGLLSAQSLPVARAALEPDGVTRTFRLPVDAGHLDHARSGDVLRQVAALEASPDQLLVPGPDVRVASRLDLLLTDARGRVDATRTQAAVVLTGLAVGAGLVLLVAADLLARRRSAALRTVRARGTSLAGVALGTAAETAVVVGAATAAGLALGGLAVPGAVTWPWVLAVVAVALVAPPACATATARRADPRRAPTERQHRRLARRVRTVRRVSVEAAVAVVAAAATVALRRRGVVTLSGPADLLLAAAPALVAAASALLLWRAVPPLLGTALHAARRSRTAGPLLALARARTTSAVLPFVTLVVLSTLVTLCAALAGTARAGQTDGSWDAVGADVVVRTDSPSASLQDVADALSDAAGVDAVAVGRVQGRSQLFGVRGVDTVRVLAVDPGPYGALLARTPSGSPAQLAELADASDPARAGAGPLPALVPAELLGSTPSLRWADVTIELQPVGEAPDLPAPATDDRAAAPVVVVDRATLTAVAAAAGSAPDAATAVTAPDTVWAVGPRAPAVARDAAATAGADVLSRERWLADRRADPLASGLLALVVLAAVAGTALAATVVVLDAAASAPDRARALATARVLGLRGRDAARVGLGELLPPPLVSAAGGVVVGSVLVGGLAGPLALRLVTGQVADPAVVLPPWVLLPLGVLAATVLVVVVVESSARRRERLGQVLRVR</sequence>
<gene>
    <name evidence="2" type="ordered locus">Celf_1895</name>
</gene>
<keyword evidence="1" id="KW-0472">Membrane</keyword>
<organism evidence="2 3">
    <name type="scientific">Cellulomonas fimi (strain ATCC 484 / DSM 20113 / JCM 1341 / CCUG 24087 / LMG 16345 / NBRC 15513 / NCIMB 8980 / NCTC 7547 / NRS-133)</name>
    <dbReference type="NCBI Taxonomy" id="590998"/>
    <lineage>
        <taxon>Bacteria</taxon>
        <taxon>Bacillati</taxon>
        <taxon>Actinomycetota</taxon>
        <taxon>Actinomycetes</taxon>
        <taxon>Micrococcales</taxon>
        <taxon>Cellulomonadaceae</taxon>
        <taxon>Cellulomonas</taxon>
    </lineage>
</organism>
<feature type="transmembrane region" description="Helical" evidence="1">
    <location>
        <begin position="387"/>
        <end position="412"/>
    </location>
</feature>
<keyword evidence="1" id="KW-0812">Transmembrane</keyword>
<feature type="transmembrane region" description="Helical" evidence="1">
    <location>
        <begin position="766"/>
        <end position="790"/>
    </location>
</feature>
<dbReference type="EMBL" id="CP002666">
    <property type="protein sequence ID" value="AEE46025.1"/>
    <property type="molecule type" value="Genomic_DNA"/>
</dbReference>
<dbReference type="AlphaFoldDB" id="F4GZ35"/>